<evidence type="ECO:0000313" key="1">
    <source>
        <dbReference type="EMBL" id="MBW4865402.1"/>
    </source>
</evidence>
<dbReference type="GeneID" id="78497012"/>
<dbReference type="RefSeq" id="WP_007134531.1">
    <property type="nucleotide sequence ID" value="NZ_CABKPN010000001.1"/>
</dbReference>
<sequence>MSLFSSEVDESKFVIDQQFVSTLPNIMGYEIKEQRGLFVDYSRRINPERCLRNVIQKAYDAGCNAFVNLRISASADQTVVYGDGVIIERR</sequence>
<organism evidence="1 2">
    <name type="scientific">Segatella salivae</name>
    <dbReference type="NCBI Taxonomy" id="228604"/>
    <lineage>
        <taxon>Bacteria</taxon>
        <taxon>Pseudomonadati</taxon>
        <taxon>Bacteroidota</taxon>
        <taxon>Bacteroidia</taxon>
        <taxon>Bacteroidales</taxon>
        <taxon>Prevotellaceae</taxon>
        <taxon>Segatella</taxon>
    </lineage>
</organism>
<proteinExistence type="predicted"/>
<reference evidence="1" key="1">
    <citation type="submission" date="2021-07" db="EMBL/GenBank/DDBJ databases">
        <title>Genomic diversity and antimicrobial resistance of Prevotella spp. isolated from chronic lung disease airways.</title>
        <authorList>
            <person name="Webb K.A."/>
            <person name="Olagoke O.S."/>
            <person name="Baird T."/>
            <person name="Neill J."/>
            <person name="Pham A."/>
            <person name="Wells T.J."/>
            <person name="Ramsay K.A."/>
            <person name="Bell S.C."/>
            <person name="Sarovich D.S."/>
            <person name="Price E.P."/>
        </authorList>
    </citation>
    <scope>NUCLEOTIDE SEQUENCE</scope>
    <source>
        <strain evidence="1">SCHI0047.S.3</strain>
    </source>
</reference>
<dbReference type="AlphaFoldDB" id="A0AAW4NMX6"/>
<dbReference type="EMBL" id="JAHXRF010000006">
    <property type="protein sequence ID" value="MBW4865402.1"/>
    <property type="molecule type" value="Genomic_DNA"/>
</dbReference>
<name>A0AAW4NMX6_9BACT</name>
<protein>
    <submittedName>
        <fullName evidence="1">Uncharacterized protein</fullName>
    </submittedName>
</protein>
<gene>
    <name evidence="1" type="ORF">KZY68_05115</name>
</gene>
<accession>A0AAW4NMX6</accession>
<dbReference type="Proteomes" id="UP001196873">
    <property type="component" value="Unassembled WGS sequence"/>
</dbReference>
<comment type="caution">
    <text evidence="1">The sequence shown here is derived from an EMBL/GenBank/DDBJ whole genome shotgun (WGS) entry which is preliminary data.</text>
</comment>
<evidence type="ECO:0000313" key="2">
    <source>
        <dbReference type="Proteomes" id="UP001196873"/>
    </source>
</evidence>